<dbReference type="SUPFAM" id="SSF48452">
    <property type="entry name" value="TPR-like"/>
    <property type="match status" value="2"/>
</dbReference>
<dbReference type="InterPro" id="IPR019734">
    <property type="entry name" value="TPR_rpt"/>
</dbReference>
<evidence type="ECO:0000313" key="3">
    <source>
        <dbReference type="EMBL" id="TCC00172.1"/>
    </source>
</evidence>
<sequence length="1498" mass="159699">MFRSAPGCWGAVVGQRDPGVRVFLSYAHESPEFGETVRDLWLLLRRLGVDARLDLPAAEQPVDWSLWMMEQVREADFVLVIASPQYRLRAEGRAAPDVGRGVQFEAALIRDAFYEDQAAGRLRFLPVVLPGASVEDIPAFLGRAATTRYVLPEVSEQGVDRLFRVLTGQPWEVEPPLGDLAPRGSRSTEPSRRVGLASAHQLVLDVTLAGAVVTCRASLSGSALSEETGGLPVGVGSVWDGLSKGNPLAVADRLAQVGSQLWTLLLGASAARIEQLVDRWQLGSTLDVVVVVDEAASALPYELLRFADGRLLGTLAGVRMRRRLRGCDHDAVAPQAGPLKLLVAVAAPDESRTPAPALAVEAEMQAVLDAVSPVSETEAGQVRVLEVAGARQIGEALRDDQYHVLHLSAHGSATGVMLEDEDGAPVEVGAADLVQALRTGQRPLPLIVLSSCRSGAGGSANLASMLVRAGADRVLAMQASVTDRYATELARLFYQALAAGATVTPGQALADARRQLEEQRRAARQPGPPEYGVPMLLGVGDDTALRDADRPALPLTRRTVMPAGGTVRQLRIGELIGRRAVMREAIGVLGGDAKWVSRTGAVSGVVLTGIGGIGKTAAAGRIQSRLAAERWVPVVHVGAWSPQALASAVGQALPALRGALAAAGDDVGMLGVIGELLRQWPVLLLFDDFEQNLTEDGQQFTDASFADVFPALCAAAQRGRILVTCRYPVPGGAALLHHIAIPPLTASELRRMMLRFDGFTELDPDERRTLAATIGGHPRLVEFVDALRRRHGRAVLQTATLKLHALARAEGVDVTRPRPLDDAVAQAIVLGSRDILLDTLLAGLTELERDLLLQAAVSRTEMTVADLLTAYRHDGANSPVRDADGEAAVERLIDSTLLSRTADGDLIVLAWVAEALARHQGPTGPNRHRRAIAMRFRRLEANRGAFTDLVEIARHYAELNENTEMISFALAAAEMIARQLGELSVATFLGDVIGWAPTDDRRFLPLADREAAALMATGSLDAAYHRTLKLLAVTQKFADADPSNAQAQRDLSITHNRLGDLAQARGDLTTAATAYQADLTIAQRLADADPTNAQAQRDLSISHNRLGDLAHARGDLTTAATAYHASLTIAQRLADADPTNAQAQRDLSISHNKTGDLAQTRGDLTTAATAYHTALTIRQRLADADPTNAQAQRDLSISHGRLGDLAQARGDLTTAANAYQADLTIAQRLADADLTNAEAQRDLSISHNRLGDLARARGDLTTAATAYHASLTIAQRLADADPTNAQAQRDLSISHNRLGDLARARGDLTTAATAYHTALTIAQRLADADPTNAQAQRDLSISHNRLGDLAHARGDLTTAANAYHTALTIAQRLADADPTNAQAQRDLSISHNKTGDLAHARGDLTTAANAYHASLTIAQRLADADPTNAQAQRDLSISHNKTGDLAQTRGDLTTAATAYHTALTITQHLADNDPTNAQAQRDLAFVQERLRSLGGDEQ</sequence>
<feature type="region of interest" description="Disordered" evidence="1">
    <location>
        <begin position="512"/>
        <end position="533"/>
    </location>
</feature>
<dbReference type="SUPFAM" id="SSF52540">
    <property type="entry name" value="P-loop containing nucleoside triphosphate hydrolases"/>
    <property type="match status" value="1"/>
</dbReference>
<dbReference type="Pfam" id="PF08357">
    <property type="entry name" value="SEFIR"/>
    <property type="match status" value="1"/>
</dbReference>
<dbReference type="Gene3D" id="3.40.50.300">
    <property type="entry name" value="P-loop containing nucleotide triphosphate hydrolases"/>
    <property type="match status" value="1"/>
</dbReference>
<evidence type="ECO:0000256" key="1">
    <source>
        <dbReference type="SAM" id="MobiDB-lite"/>
    </source>
</evidence>
<comment type="caution">
    <text evidence="3">The sequence shown here is derived from an EMBL/GenBank/DDBJ whole genome shotgun (WGS) entry which is preliminary data.</text>
</comment>
<dbReference type="PANTHER" id="PTHR47691">
    <property type="entry name" value="REGULATOR-RELATED"/>
    <property type="match status" value="1"/>
</dbReference>
<organism evidence="3 4">
    <name type="scientific">Micromonospora zingiberis</name>
    <dbReference type="NCBI Taxonomy" id="2053011"/>
    <lineage>
        <taxon>Bacteria</taxon>
        <taxon>Bacillati</taxon>
        <taxon>Actinomycetota</taxon>
        <taxon>Actinomycetes</taxon>
        <taxon>Micromonosporales</taxon>
        <taxon>Micromonosporaceae</taxon>
        <taxon>Micromonospora</taxon>
    </lineage>
</organism>
<dbReference type="OrthoDB" id="4302715at2"/>
<dbReference type="InterPro" id="IPR024983">
    <property type="entry name" value="CHAT_dom"/>
</dbReference>
<dbReference type="Gene3D" id="1.25.40.10">
    <property type="entry name" value="Tetratricopeptide repeat domain"/>
    <property type="match status" value="4"/>
</dbReference>
<dbReference type="InterPro" id="IPR011990">
    <property type="entry name" value="TPR-like_helical_dom_sf"/>
</dbReference>
<dbReference type="Proteomes" id="UP000292274">
    <property type="component" value="Unassembled WGS sequence"/>
</dbReference>
<dbReference type="PANTHER" id="PTHR47691:SF3">
    <property type="entry name" value="HTH-TYPE TRANSCRIPTIONAL REGULATOR RV0890C-RELATED"/>
    <property type="match status" value="1"/>
</dbReference>
<evidence type="ECO:0000259" key="2">
    <source>
        <dbReference type="PROSITE" id="PS51534"/>
    </source>
</evidence>
<dbReference type="Gene3D" id="3.40.50.11530">
    <property type="match status" value="1"/>
</dbReference>
<evidence type="ECO:0000313" key="4">
    <source>
        <dbReference type="Proteomes" id="UP000292274"/>
    </source>
</evidence>
<proteinExistence type="predicted"/>
<reference evidence="3 4" key="1">
    <citation type="submission" date="2019-02" db="EMBL/GenBank/DDBJ databases">
        <title>Jishengella sp. nov., isolated from a root of Zingiber montanum.</title>
        <authorList>
            <person name="Kuncharoen N."/>
            <person name="Kudo T."/>
            <person name="Masahiro Y."/>
            <person name="Ohkuma M."/>
            <person name="Tanasupawat S."/>
        </authorList>
    </citation>
    <scope>NUCLEOTIDE SEQUENCE [LARGE SCALE GENOMIC DNA]</scope>
    <source>
        <strain evidence="3 4">PLAI 1-1</strain>
    </source>
</reference>
<keyword evidence="4" id="KW-1185">Reference proteome</keyword>
<dbReference type="InterPro" id="IPR013568">
    <property type="entry name" value="SEFIR_dom"/>
</dbReference>
<feature type="domain" description="SEFIR" evidence="2">
    <location>
        <begin position="19"/>
        <end position="160"/>
    </location>
</feature>
<dbReference type="InterPro" id="IPR027417">
    <property type="entry name" value="P-loop_NTPase"/>
</dbReference>
<gene>
    <name evidence="3" type="ORF">E0H26_00220</name>
</gene>
<accession>A0A4R0GWG9</accession>
<name>A0A4R0GWG9_9ACTN</name>
<dbReference type="EMBL" id="SJJR01000001">
    <property type="protein sequence ID" value="TCC00172.1"/>
    <property type="molecule type" value="Genomic_DNA"/>
</dbReference>
<dbReference type="Pfam" id="PF12770">
    <property type="entry name" value="CHAT"/>
    <property type="match status" value="1"/>
</dbReference>
<dbReference type="SMART" id="SM00028">
    <property type="entry name" value="TPR"/>
    <property type="match status" value="9"/>
</dbReference>
<dbReference type="PROSITE" id="PS51534">
    <property type="entry name" value="SEFIR"/>
    <property type="match status" value="1"/>
</dbReference>
<feature type="compositionally biased region" description="Basic and acidic residues" evidence="1">
    <location>
        <begin position="512"/>
        <end position="521"/>
    </location>
</feature>
<protein>
    <submittedName>
        <fullName evidence="3">CHAT domain-containing protein</fullName>
    </submittedName>
</protein>